<dbReference type="EMBL" id="BAABCJ010000001">
    <property type="protein sequence ID" value="GAA3699471.1"/>
    <property type="molecule type" value="Genomic_DNA"/>
</dbReference>
<name>A0ABP7D1E0_9MICC</name>
<dbReference type="Proteomes" id="UP001501536">
    <property type="component" value="Unassembled WGS sequence"/>
</dbReference>
<dbReference type="Pfam" id="PF16951">
    <property type="entry name" value="MaAIMP_sms"/>
    <property type="match status" value="1"/>
</dbReference>
<evidence type="ECO:0000313" key="3">
    <source>
        <dbReference type="Proteomes" id="UP001501536"/>
    </source>
</evidence>
<dbReference type="InterPro" id="IPR031596">
    <property type="entry name" value="MaAIMP_sms"/>
</dbReference>
<dbReference type="RefSeq" id="WP_344880974.1">
    <property type="nucleotide sequence ID" value="NZ_BAABCJ010000001.1"/>
</dbReference>
<keyword evidence="1" id="KW-1133">Transmembrane helix</keyword>
<evidence type="ECO:0000256" key="1">
    <source>
        <dbReference type="SAM" id="Phobius"/>
    </source>
</evidence>
<comment type="caution">
    <text evidence="2">The sequence shown here is derived from an EMBL/GenBank/DDBJ whole genome shotgun (WGS) entry which is preliminary data.</text>
</comment>
<dbReference type="NCBIfam" id="NF033493">
    <property type="entry name" value="MetS_like_NSS"/>
    <property type="match status" value="1"/>
</dbReference>
<proteinExistence type="predicted"/>
<evidence type="ECO:0000313" key="2">
    <source>
        <dbReference type="EMBL" id="GAA3699471.1"/>
    </source>
</evidence>
<organism evidence="2 3">
    <name type="scientific">Zhihengliuella alba</name>
    <dbReference type="NCBI Taxonomy" id="547018"/>
    <lineage>
        <taxon>Bacteria</taxon>
        <taxon>Bacillati</taxon>
        <taxon>Actinomycetota</taxon>
        <taxon>Actinomycetes</taxon>
        <taxon>Micrococcales</taxon>
        <taxon>Micrococcaceae</taxon>
        <taxon>Zhihengliuella</taxon>
    </lineage>
</organism>
<reference evidence="3" key="1">
    <citation type="journal article" date="2019" name="Int. J. Syst. Evol. Microbiol.">
        <title>The Global Catalogue of Microorganisms (GCM) 10K type strain sequencing project: providing services to taxonomists for standard genome sequencing and annotation.</title>
        <authorList>
            <consortium name="The Broad Institute Genomics Platform"/>
            <consortium name="The Broad Institute Genome Sequencing Center for Infectious Disease"/>
            <person name="Wu L."/>
            <person name="Ma J."/>
        </authorList>
    </citation>
    <scope>NUCLEOTIDE SEQUENCE [LARGE SCALE GENOMIC DNA]</scope>
    <source>
        <strain evidence="3">JCM 16961</strain>
    </source>
</reference>
<keyword evidence="3" id="KW-1185">Reference proteome</keyword>
<feature type="transmembrane region" description="Helical" evidence="1">
    <location>
        <begin position="6"/>
        <end position="27"/>
    </location>
</feature>
<accession>A0ABP7D1E0</accession>
<protein>
    <submittedName>
        <fullName evidence="2">Methionine/alanine import family NSS transporter small subunit</fullName>
    </submittedName>
</protein>
<keyword evidence="1" id="KW-0812">Transmembrane</keyword>
<keyword evidence="1" id="KW-0472">Membrane</keyword>
<sequence length="45" mass="4768">MTATAIVMMIIALVTVWGGLAAALVHLSRHPELDEDLPAQTAPEL</sequence>
<gene>
    <name evidence="2" type="ORF">GCM10022377_10630</name>
</gene>